<dbReference type="Pfam" id="PF13715">
    <property type="entry name" value="CarbopepD_reg_2"/>
    <property type="match status" value="1"/>
</dbReference>
<name>A0A7W7NAA9_9FLAO</name>
<feature type="chain" id="PRO_5031043228" description="CarboxypepD_reg-like domain-containing protein" evidence="1">
    <location>
        <begin position="19"/>
        <end position="829"/>
    </location>
</feature>
<dbReference type="AlphaFoldDB" id="A0A7W7NAA9"/>
<evidence type="ECO:0008006" key="4">
    <source>
        <dbReference type="Google" id="ProtNLM"/>
    </source>
</evidence>
<evidence type="ECO:0000313" key="3">
    <source>
        <dbReference type="Proteomes" id="UP000561681"/>
    </source>
</evidence>
<dbReference type="EMBL" id="JACHLD010000009">
    <property type="protein sequence ID" value="MBB4804349.1"/>
    <property type="molecule type" value="Genomic_DNA"/>
</dbReference>
<dbReference type="RefSeq" id="WP_184167372.1">
    <property type="nucleotide sequence ID" value="NZ_JACHLD010000009.1"/>
</dbReference>
<dbReference type="InterPro" id="IPR008969">
    <property type="entry name" value="CarboxyPept-like_regulatory"/>
</dbReference>
<dbReference type="Gene3D" id="2.60.40.1120">
    <property type="entry name" value="Carboxypeptidase-like, regulatory domain"/>
    <property type="match status" value="1"/>
</dbReference>
<protein>
    <recommendedName>
        <fullName evidence="4">CarboxypepD_reg-like domain-containing protein</fullName>
    </recommendedName>
</protein>
<proteinExistence type="predicted"/>
<gene>
    <name evidence="2" type="ORF">HNP37_004436</name>
</gene>
<organism evidence="2 3">
    <name type="scientific">Flavobacterium nitrogenifigens</name>
    <dbReference type="NCBI Taxonomy" id="1617283"/>
    <lineage>
        <taxon>Bacteria</taxon>
        <taxon>Pseudomonadati</taxon>
        <taxon>Bacteroidota</taxon>
        <taxon>Flavobacteriia</taxon>
        <taxon>Flavobacteriales</taxon>
        <taxon>Flavobacteriaceae</taxon>
        <taxon>Flavobacterium</taxon>
    </lineage>
</organism>
<keyword evidence="1" id="KW-0732">Signal</keyword>
<dbReference type="Pfam" id="PF18939">
    <property type="entry name" value="DUF5686"/>
    <property type="match status" value="1"/>
</dbReference>
<dbReference type="SUPFAM" id="SSF49464">
    <property type="entry name" value="Carboxypeptidase regulatory domain-like"/>
    <property type="match status" value="1"/>
</dbReference>
<accession>A0A7W7NAA9</accession>
<evidence type="ECO:0000256" key="1">
    <source>
        <dbReference type="SAM" id="SignalP"/>
    </source>
</evidence>
<dbReference type="Proteomes" id="UP000561681">
    <property type="component" value="Unassembled WGS sequence"/>
</dbReference>
<dbReference type="InterPro" id="IPR043741">
    <property type="entry name" value="DUF5686"/>
</dbReference>
<comment type="caution">
    <text evidence="2">The sequence shown here is derived from an EMBL/GenBank/DDBJ whole genome shotgun (WGS) entry which is preliminary data.</text>
</comment>
<keyword evidence="3" id="KW-1185">Reference proteome</keyword>
<sequence length="829" mass="95183">MRNFTLFAFLFFSISNFAQIKGTITDDKGNPLPFVSVFEENTYAGTTSNEQGKYQLNVKEIGKNKIVFQYLGFKTQKLTVASGSKTITLDVKLQEESFALNEVIIDPKNNPANAIIKNAIANKKENSDKTARYTADFYSKGMFKVKDLPKKILGQKVDLGPDMASNLDSTGTGILYLSETISKVTFEKPSKLKEKIIASKISGNNRGYSYNTAALSTYDFYDNTLDFDVKMISPIADNAFSYYKYKLESSFYDDNKQQIYKIKVIPKRDKEPVFEGYIYIVDDSFAIYAIDFEIKGYRMKNEFTESMFLKQSFSYNLKNKIWSKNAQTLSFNAGLFGIKFSGNFNYVYSNYEFPTSFEKKTFGNEIVAFEANANKKDDAFWNEIRPIPLTIEESSDYAKKDSLQTIRKSKKYTDSIDAKNNKFKVWDILMGYDYKNTFEKYSFEYKGLLNISSLSFNTVQGFNLDSGFSFRKWNDENGKSTSISTTFNYGFSDERFRVIGEFSHRFNNINYATIWASGGTKTTQFNNAEPITKFVNSISSLFFKDNYMKLYNLEFAQINYGQDIANGISLTGRIGYEQRKPLFNTTDYSFFKKDDLYSSNNPLAPNDFTTPAFNQHHLFKALITTRINFGNKYISRPDGRYNFKDDKYPTIYLAFEKAFAASEKKYEYERIGASVQYDLSLNNKGVLGTNFRAGKFFNAENISFIDYRHFNGNQTHIGTSDRYLNVFNLMPYYSNSTNDSYFELHSEYNDTGFIMNKIPLLNLLKSTLNLGFHALAIPDRKPYSEFTVGLDNLGFGKFKLFRVDYVHSYKGGIQQNGVVFGVKILNALE</sequence>
<reference evidence="2 3" key="1">
    <citation type="submission" date="2020-08" db="EMBL/GenBank/DDBJ databases">
        <title>Functional genomics of gut bacteria from endangered species of beetles.</title>
        <authorList>
            <person name="Carlos-Shanley C."/>
        </authorList>
    </citation>
    <scope>NUCLEOTIDE SEQUENCE [LARGE SCALE GENOMIC DNA]</scope>
    <source>
        <strain evidence="2 3">S00142</strain>
    </source>
</reference>
<feature type="signal peptide" evidence="1">
    <location>
        <begin position="1"/>
        <end position="18"/>
    </location>
</feature>
<evidence type="ECO:0000313" key="2">
    <source>
        <dbReference type="EMBL" id="MBB4804349.1"/>
    </source>
</evidence>